<organism evidence="1">
    <name type="scientific">marine metagenome</name>
    <dbReference type="NCBI Taxonomy" id="408172"/>
    <lineage>
        <taxon>unclassified sequences</taxon>
        <taxon>metagenomes</taxon>
        <taxon>ecological metagenomes</taxon>
    </lineage>
</organism>
<protein>
    <submittedName>
        <fullName evidence="1">Uncharacterized protein</fullName>
    </submittedName>
</protein>
<sequence length="360" mass="39822">VRTRATGSLLILLLALQVLNSHESHNETESAGPPDSPAVVNDARFPEAIPPFCPDLERNTDTELTPAVPVHLEIVVDDQRSWAANAFQAYLGLGETEAITDQFKGNYGTTIASTYADGRRCTDRAQIRLQGDWGDHLRSGPSGIEASLDVQLELGHIAGITHFKLFLPETRNGNNEIFVTTLASEVGLLAPETFFIDTTVNGAKVRYIFQEKFRNELLHNNQIPESPIFQGDERFGHGWTWYKDTEEVRSNQSLFWMSRLSNPHYAELGPTARAIAEEGLSRLNQAYAQDTGQNTSRVGGDLISGILSNTELSVFGRSDSDTINEVTRYSALLLAIGDDGTGFFHGLASHNQRFVYDPWL</sequence>
<feature type="non-terminal residue" evidence="1">
    <location>
        <position position="1"/>
    </location>
</feature>
<accession>A0A382EZ65</accession>
<dbReference type="EMBL" id="UINC01046863">
    <property type="protein sequence ID" value="SVB55404.1"/>
    <property type="molecule type" value="Genomic_DNA"/>
</dbReference>
<feature type="non-terminal residue" evidence="1">
    <location>
        <position position="360"/>
    </location>
</feature>
<name>A0A382EZ65_9ZZZZ</name>
<proteinExistence type="predicted"/>
<dbReference type="AlphaFoldDB" id="A0A382EZ65"/>
<reference evidence="1" key="1">
    <citation type="submission" date="2018-05" db="EMBL/GenBank/DDBJ databases">
        <authorList>
            <person name="Lanie J.A."/>
            <person name="Ng W.-L."/>
            <person name="Kazmierczak K.M."/>
            <person name="Andrzejewski T.M."/>
            <person name="Davidsen T.M."/>
            <person name="Wayne K.J."/>
            <person name="Tettelin H."/>
            <person name="Glass J.I."/>
            <person name="Rusch D."/>
            <person name="Podicherti R."/>
            <person name="Tsui H.-C.T."/>
            <person name="Winkler M.E."/>
        </authorList>
    </citation>
    <scope>NUCLEOTIDE SEQUENCE</scope>
</reference>
<gene>
    <name evidence="1" type="ORF">METZ01_LOCUS208258</name>
</gene>
<evidence type="ECO:0000313" key="1">
    <source>
        <dbReference type="EMBL" id="SVB55404.1"/>
    </source>
</evidence>